<dbReference type="AlphaFoldDB" id="A0A7R9PN38"/>
<dbReference type="PANTHER" id="PTHR45990:SF1">
    <property type="entry name" value="DNA REPAIR PROTEIN REV1"/>
    <property type="match status" value="1"/>
</dbReference>
<gene>
    <name evidence="3" type="ORF">TGEB3V08_LOCUS7111</name>
</gene>
<dbReference type="GO" id="GO:0042276">
    <property type="term" value="P:error-prone translesion synthesis"/>
    <property type="evidence" value="ECO:0007669"/>
    <property type="project" value="TreeGrafter"/>
</dbReference>
<dbReference type="EMBL" id="OE842088">
    <property type="protein sequence ID" value="CAD7598568.1"/>
    <property type="molecule type" value="Genomic_DNA"/>
</dbReference>
<dbReference type="GO" id="GO:0003887">
    <property type="term" value="F:DNA-directed DNA polymerase activity"/>
    <property type="evidence" value="ECO:0007669"/>
    <property type="project" value="TreeGrafter"/>
</dbReference>
<dbReference type="Gene3D" id="3.40.50.10190">
    <property type="entry name" value="BRCT domain"/>
    <property type="match status" value="1"/>
</dbReference>
<organism evidence="3">
    <name type="scientific">Timema genevievae</name>
    <name type="common">Walking stick</name>
    <dbReference type="NCBI Taxonomy" id="629358"/>
    <lineage>
        <taxon>Eukaryota</taxon>
        <taxon>Metazoa</taxon>
        <taxon>Ecdysozoa</taxon>
        <taxon>Arthropoda</taxon>
        <taxon>Hexapoda</taxon>
        <taxon>Insecta</taxon>
        <taxon>Pterygota</taxon>
        <taxon>Neoptera</taxon>
        <taxon>Polyneoptera</taxon>
        <taxon>Phasmatodea</taxon>
        <taxon>Timematodea</taxon>
        <taxon>Timematoidea</taxon>
        <taxon>Timematidae</taxon>
        <taxon>Timema</taxon>
    </lineage>
</organism>
<dbReference type="GO" id="GO:0005634">
    <property type="term" value="C:nucleus"/>
    <property type="evidence" value="ECO:0007669"/>
    <property type="project" value="TreeGrafter"/>
</dbReference>
<dbReference type="SUPFAM" id="SSF52113">
    <property type="entry name" value="BRCT domain"/>
    <property type="match status" value="1"/>
</dbReference>
<evidence type="ECO:0000256" key="1">
    <source>
        <dbReference type="SAM" id="MobiDB-lite"/>
    </source>
</evidence>
<protein>
    <recommendedName>
        <fullName evidence="2">BRCT domain-containing protein</fullName>
    </recommendedName>
</protein>
<dbReference type="InterPro" id="IPR001357">
    <property type="entry name" value="BRCT_dom"/>
</dbReference>
<dbReference type="GO" id="GO:0017125">
    <property type="term" value="F:deoxycytidyl transferase activity"/>
    <property type="evidence" value="ECO:0007669"/>
    <property type="project" value="TreeGrafter"/>
</dbReference>
<sequence>MVDALSRMVEDREPVGAEKKNDLSGSDMMDRIQRGKDPVLAWANFQRVLLARNVKEVKEQFRQCEGCQKAKSAHNSKVRLHSTDVARITWEKRCDKNTTYPLPFYCTTAPKYLWSIKEQGCSGPVTAAPPFDELKKCIITNGGIVDMYKSSKTSYIVASNLPDRKVKELKVYNVVKPAWIVDMDVQSNEQILNKRWKELAEIPGIQSMHHFRAYDENNILISTSEDLMLKLNIFGKSEVEYDEEDELSSVLSLVRYSDVCIDSFDNDEEPSHKIEMNVVRPIPQGNISPGTYVLVKILSTKRKEFIYVAMCQSNVKVDGEIDVLFLKSYGESGKRFVFIDEDDKLFYKIFFIFLKNHK</sequence>
<name>A0A7R9PN38_TIMGE</name>
<proteinExistence type="predicted"/>
<feature type="compositionally biased region" description="Basic and acidic residues" evidence="1">
    <location>
        <begin position="8"/>
        <end position="30"/>
    </location>
</feature>
<dbReference type="GO" id="GO:0070987">
    <property type="term" value="P:error-free translesion synthesis"/>
    <property type="evidence" value="ECO:0007669"/>
    <property type="project" value="TreeGrafter"/>
</dbReference>
<evidence type="ECO:0000313" key="3">
    <source>
        <dbReference type="EMBL" id="CAD7598568.1"/>
    </source>
</evidence>
<dbReference type="InterPro" id="IPR036420">
    <property type="entry name" value="BRCT_dom_sf"/>
</dbReference>
<feature type="domain" description="BRCT" evidence="2">
    <location>
        <begin position="132"/>
        <end position="182"/>
    </location>
</feature>
<dbReference type="PANTHER" id="PTHR45990">
    <property type="entry name" value="DNA REPAIR PROTEIN REV1"/>
    <property type="match status" value="1"/>
</dbReference>
<evidence type="ECO:0000259" key="2">
    <source>
        <dbReference type="PROSITE" id="PS50172"/>
    </source>
</evidence>
<reference evidence="3" key="1">
    <citation type="submission" date="2020-11" db="EMBL/GenBank/DDBJ databases">
        <authorList>
            <person name="Tran Van P."/>
        </authorList>
    </citation>
    <scope>NUCLEOTIDE SEQUENCE</scope>
</reference>
<feature type="region of interest" description="Disordered" evidence="1">
    <location>
        <begin position="1"/>
        <end position="30"/>
    </location>
</feature>
<accession>A0A7R9PN38</accession>
<dbReference type="PROSITE" id="PS50172">
    <property type="entry name" value="BRCT"/>
    <property type="match status" value="1"/>
</dbReference>